<dbReference type="InterPro" id="IPR035706">
    <property type="entry name" value="AAA_9"/>
</dbReference>
<accession>A0A8J5QBB9</accession>
<dbReference type="CDD" id="cd00009">
    <property type="entry name" value="AAA"/>
    <property type="match status" value="1"/>
</dbReference>
<dbReference type="GeneID" id="73472741"/>
<protein>
    <recommendedName>
        <fullName evidence="4">Dynein heavy chain, cytoplasmic</fullName>
    </recommendedName>
    <alternativeName>
        <fullName evidence="14">Dynein heavy chain, cytosolic</fullName>
    </alternativeName>
</protein>
<dbReference type="GO" id="GO:0007097">
    <property type="term" value="P:nuclear migration"/>
    <property type="evidence" value="ECO:0007669"/>
    <property type="project" value="UniProtKB-ARBA"/>
</dbReference>
<organism evidence="16 17">
    <name type="scientific">[Candida] subhashii</name>
    <dbReference type="NCBI Taxonomy" id="561895"/>
    <lineage>
        <taxon>Eukaryota</taxon>
        <taxon>Fungi</taxon>
        <taxon>Dikarya</taxon>
        <taxon>Ascomycota</taxon>
        <taxon>Saccharomycotina</taxon>
        <taxon>Pichiomycetes</taxon>
        <taxon>Debaryomycetaceae</taxon>
        <taxon>Spathaspora</taxon>
    </lineage>
</organism>
<dbReference type="InterPro" id="IPR041466">
    <property type="entry name" value="Dynein_AAA5_ext"/>
</dbReference>
<keyword evidence="12" id="KW-0505">Motor protein</keyword>
<evidence type="ECO:0000256" key="3">
    <source>
        <dbReference type="ARBA" id="ARBA00011655"/>
    </source>
</evidence>
<dbReference type="CDD" id="cd00882">
    <property type="entry name" value="Ras_like_GTPase"/>
    <property type="match status" value="1"/>
</dbReference>
<evidence type="ECO:0000256" key="12">
    <source>
        <dbReference type="ARBA" id="ARBA00023175"/>
    </source>
</evidence>
<keyword evidence="5" id="KW-0963">Cytoplasm</keyword>
<dbReference type="Pfam" id="PF08393">
    <property type="entry name" value="DHC_N2"/>
    <property type="match status" value="1"/>
</dbReference>
<dbReference type="Pfam" id="PF22597">
    <property type="entry name" value="DYN_lid"/>
    <property type="match status" value="1"/>
</dbReference>
<comment type="similarity">
    <text evidence="2">Belongs to the dynein heavy chain family.</text>
</comment>
<dbReference type="InterPro" id="IPR026983">
    <property type="entry name" value="DHC"/>
</dbReference>
<dbReference type="GO" id="GO:0005524">
    <property type="term" value="F:ATP binding"/>
    <property type="evidence" value="ECO:0007669"/>
    <property type="project" value="UniProtKB-KW"/>
</dbReference>
<dbReference type="InterPro" id="IPR035699">
    <property type="entry name" value="AAA_6"/>
</dbReference>
<feature type="domain" description="AAA+ ATPase" evidence="15">
    <location>
        <begin position="2144"/>
        <end position="2373"/>
    </location>
</feature>
<dbReference type="Pfam" id="PF12781">
    <property type="entry name" value="AAA_9"/>
    <property type="match status" value="1"/>
</dbReference>
<evidence type="ECO:0000256" key="4">
    <source>
        <dbReference type="ARBA" id="ARBA00022197"/>
    </source>
</evidence>
<proteinExistence type="inferred from homology"/>
<dbReference type="GO" id="GO:0005874">
    <property type="term" value="C:microtubule"/>
    <property type="evidence" value="ECO:0007669"/>
    <property type="project" value="UniProtKB-KW"/>
</dbReference>
<dbReference type="InterPro" id="IPR024317">
    <property type="entry name" value="Dynein_heavy_chain_D4_dom"/>
</dbReference>
<dbReference type="Pfam" id="PF12777">
    <property type="entry name" value="MT"/>
    <property type="match status" value="1"/>
</dbReference>
<feature type="domain" description="AAA+ ATPase" evidence="15">
    <location>
        <begin position="1858"/>
        <end position="1993"/>
    </location>
</feature>
<dbReference type="InterPro" id="IPR013602">
    <property type="entry name" value="Dynein_heavy_linker"/>
</dbReference>
<dbReference type="Pfam" id="PF18198">
    <property type="entry name" value="AAA_lid_11"/>
    <property type="match status" value="1"/>
</dbReference>
<evidence type="ECO:0000256" key="5">
    <source>
        <dbReference type="ARBA" id="ARBA00022490"/>
    </source>
</evidence>
<keyword evidence="17" id="KW-1185">Reference proteome</keyword>
<comment type="caution">
    <text evidence="16">The sequence shown here is derived from an EMBL/GenBank/DDBJ whole genome shotgun (WGS) entry which is preliminary data.</text>
</comment>
<evidence type="ECO:0000256" key="7">
    <source>
        <dbReference type="ARBA" id="ARBA00022737"/>
    </source>
</evidence>
<comment type="subunit">
    <text evidence="3">Consists of at least two heavy chains and a number of intermediate and light chains.</text>
</comment>
<evidence type="ECO:0000256" key="1">
    <source>
        <dbReference type="ARBA" id="ARBA00004245"/>
    </source>
</evidence>
<dbReference type="FunFam" id="1.20.920.20:FF:000002">
    <property type="entry name" value="Cytoplasmic dynein 1 heavy chain"/>
    <property type="match status" value="1"/>
</dbReference>
<dbReference type="GO" id="GO:0051959">
    <property type="term" value="F:dynein light intermediate chain binding"/>
    <property type="evidence" value="ECO:0007669"/>
    <property type="project" value="InterPro"/>
</dbReference>
<dbReference type="EMBL" id="JAGSYN010000277">
    <property type="protein sequence ID" value="KAG7660522.1"/>
    <property type="molecule type" value="Genomic_DNA"/>
</dbReference>
<dbReference type="GO" id="GO:0030286">
    <property type="term" value="C:dynein complex"/>
    <property type="evidence" value="ECO:0007669"/>
    <property type="project" value="UniProtKB-KW"/>
</dbReference>
<evidence type="ECO:0000313" key="16">
    <source>
        <dbReference type="EMBL" id="KAG7660522.1"/>
    </source>
</evidence>
<dbReference type="GO" id="GO:0072384">
    <property type="term" value="P:organelle transport along microtubule"/>
    <property type="evidence" value="ECO:0007669"/>
    <property type="project" value="UniProtKB-ARBA"/>
</dbReference>
<feature type="domain" description="AAA+ ATPase" evidence="15">
    <location>
        <begin position="2500"/>
        <end position="2655"/>
    </location>
</feature>
<gene>
    <name evidence="16" type="ORF">J8A68_005941</name>
</gene>
<evidence type="ECO:0000256" key="13">
    <source>
        <dbReference type="ARBA" id="ARBA00023212"/>
    </source>
</evidence>
<dbReference type="InterPro" id="IPR041658">
    <property type="entry name" value="AAA_lid_11"/>
</dbReference>
<evidence type="ECO:0000256" key="6">
    <source>
        <dbReference type="ARBA" id="ARBA00022701"/>
    </source>
</evidence>
<dbReference type="InterPro" id="IPR004273">
    <property type="entry name" value="Dynein_heavy_D6_P-loop"/>
</dbReference>
<dbReference type="FunFam" id="3.40.50.300:FF:000071">
    <property type="entry name" value="Cytoplasmic dynein heavy chain 1"/>
    <property type="match status" value="1"/>
</dbReference>
<evidence type="ECO:0000256" key="9">
    <source>
        <dbReference type="ARBA" id="ARBA00022840"/>
    </source>
</evidence>
<dbReference type="Pfam" id="PF12780">
    <property type="entry name" value="AAA_8"/>
    <property type="match status" value="1"/>
</dbReference>
<keyword evidence="10" id="KW-0243">Dynein</keyword>
<dbReference type="InterPro" id="IPR054354">
    <property type="entry name" value="DYNC2H1-like_lid"/>
</dbReference>
<reference evidence="16 17" key="1">
    <citation type="journal article" date="2021" name="DNA Res.">
        <title>Genome analysis of Candida subhashii reveals its hybrid nature and dual mitochondrial genome conformations.</title>
        <authorList>
            <person name="Mixao V."/>
            <person name="Hegedusova E."/>
            <person name="Saus E."/>
            <person name="Pryszcz L.P."/>
            <person name="Cillingova A."/>
            <person name="Nosek J."/>
            <person name="Gabaldon T."/>
        </authorList>
    </citation>
    <scope>NUCLEOTIDE SEQUENCE [LARGE SCALE GENOMIC DNA]</scope>
    <source>
        <strain evidence="16 17">CBS 10753</strain>
    </source>
</reference>
<dbReference type="OrthoDB" id="447173at2759"/>
<dbReference type="Pfam" id="PF08385">
    <property type="entry name" value="DHC_N1"/>
    <property type="match status" value="1"/>
</dbReference>
<keyword evidence="6" id="KW-0493">Microtubule</keyword>
<dbReference type="FunFam" id="1.10.287.2620:FF:000001">
    <property type="entry name" value="Cytoplasmic dynein heavy chain 1"/>
    <property type="match status" value="1"/>
</dbReference>
<keyword evidence="7" id="KW-0677">Repeat</keyword>
<evidence type="ECO:0000313" key="17">
    <source>
        <dbReference type="Proteomes" id="UP000694255"/>
    </source>
</evidence>
<dbReference type="InterPro" id="IPR013594">
    <property type="entry name" value="Dynein_heavy_tail"/>
</dbReference>
<dbReference type="PANTHER" id="PTHR45703:SF36">
    <property type="entry name" value="DYNEIN HEAVY CHAIN, CYTOPLASMIC"/>
    <property type="match status" value="1"/>
</dbReference>
<keyword evidence="11" id="KW-0175">Coiled coil</keyword>
<dbReference type="Proteomes" id="UP000694255">
    <property type="component" value="Unassembled WGS sequence"/>
</dbReference>
<evidence type="ECO:0000259" key="15">
    <source>
        <dbReference type="SMART" id="SM00382"/>
    </source>
</evidence>
<dbReference type="Pfam" id="PF12775">
    <property type="entry name" value="AAA_7"/>
    <property type="match status" value="1"/>
</dbReference>
<dbReference type="Pfam" id="PF17852">
    <property type="entry name" value="Dynein_AAA_lid"/>
    <property type="match status" value="1"/>
</dbReference>
<keyword evidence="8" id="KW-0547">Nucleotide-binding</keyword>
<comment type="subcellular location">
    <subcellularLocation>
        <location evidence="1">Cytoplasm</location>
        <location evidence="1">Cytoskeleton</location>
    </subcellularLocation>
</comment>
<dbReference type="FunFam" id="1.20.140.100:FF:000002">
    <property type="entry name" value="Cytoplasmic dynein heavy chain 1"/>
    <property type="match status" value="1"/>
</dbReference>
<dbReference type="FunFam" id="3.40.50.300:FF:002357">
    <property type="entry name" value="Glutathione S-transferase class-mu 26 kDa isozyme"/>
    <property type="match status" value="1"/>
</dbReference>
<feature type="domain" description="AAA+ ATPase" evidence="15">
    <location>
        <begin position="2842"/>
        <end position="2954"/>
    </location>
</feature>
<dbReference type="InterPro" id="IPR003593">
    <property type="entry name" value="AAA+_ATPase"/>
</dbReference>
<dbReference type="GO" id="GO:0045505">
    <property type="term" value="F:dynein intermediate chain binding"/>
    <property type="evidence" value="ECO:0007669"/>
    <property type="project" value="InterPro"/>
</dbReference>
<keyword evidence="13" id="KW-0206">Cytoskeleton</keyword>
<evidence type="ECO:0000256" key="2">
    <source>
        <dbReference type="ARBA" id="ARBA00008887"/>
    </source>
</evidence>
<evidence type="ECO:0000256" key="11">
    <source>
        <dbReference type="ARBA" id="ARBA00023054"/>
    </source>
</evidence>
<dbReference type="PANTHER" id="PTHR45703">
    <property type="entry name" value="DYNEIN HEAVY CHAIN"/>
    <property type="match status" value="1"/>
</dbReference>
<name>A0A8J5QBB9_9ASCO</name>
<dbReference type="Pfam" id="PF12774">
    <property type="entry name" value="AAA_6"/>
    <property type="match status" value="1"/>
</dbReference>
<dbReference type="FunFam" id="3.20.180.20:FF:000002">
    <property type="entry name" value="Cytoplasmic dynein heavy chain 1"/>
    <property type="match status" value="1"/>
</dbReference>
<dbReference type="GO" id="GO:0008569">
    <property type="term" value="F:minus-end-directed microtubule motor activity"/>
    <property type="evidence" value="ECO:0007669"/>
    <property type="project" value="InterPro"/>
</dbReference>
<dbReference type="Pfam" id="PF03028">
    <property type="entry name" value="Dynein_heavy"/>
    <property type="match status" value="1"/>
</dbReference>
<keyword evidence="9" id="KW-0067">ATP-binding</keyword>
<dbReference type="SMART" id="SM00382">
    <property type="entry name" value="AAA"/>
    <property type="match status" value="4"/>
</dbReference>
<sequence>MEDTIDPGTVLSVDQLHHFIISFVSISNNTPVFDRNDDILSGFISSYNPDTLYICKYNKDEEFRLHKEINELEESAKSINTLIILIKSKGKLLSNVPLTKQLNIINIPINISEEEGAEAADKSNELFEKLRLTINLGLSPYFDLISASNEEASLATTKKKFNELSLSLQHLQQRIHIPNLLITTHPKITQLIEQDNGNNEGSITELLEDTTFLNEITSSTNNWIRQIQTLTRLSHDPLDGESIVDDIQFWRSMETALISLNQQINSPEVKLTIDVLNKAKRYHITLSFQNDIGLNKKLTEAKLYNSLLKEIPINDLIIINEDEDFSKFEIAIMSIFNHLKVKLNSIPLTRATETIEVILNDIVRKFQELLATCSIMSLPLAKFNQLVDTCSQKLCDIIEQNIKYLVNLLRELLRKRQEKFKIVKVDQTNFDQLRARLSHLQQFRFNHSNLLDVIENVSSPETKIDSINRLNEAYNQYIVPINVVDISHQGTLIWSMNEEAYLAVSNELNSSIIKRINSFFNDANTFIDFMALYNKFFSSKSSSGLLVSIYDEFKLKILTVAEMEIQKLIELNSNSRNEMMDSLITGIPSQQPHTTKNIVSEIIWNASLISKLSFYRENLENLLGSNWKSYSLGVKIDAIINKIINSLNPEPIFNKWIEEISQSGVSFESLGPILRVIERSNNKLEIIVNFDYSFLETCQQLNQLSNIGYKIPASVMMQYKKIHQLYPFVVGLRDHVNLLSRLFEVELQTSAYGKSLGFLVSSQVKRIEETLKEVIGSVTWIHLLQAIELQNLKEPLLTRSDNLVEVKSLNKLNQFQDSVIQLSSQLSKLEHFYWFMNTCKHNLKTVPFEFSPIESQLKMLQVEFNNLLLEKIEHVEELTEFVNKEVETILSERLQVQLFIFNKNALGFSSDDNEEIEIMELDKYIQDIDLFKHSLGFQDESFVLVPQLGHGKQHAFDILNKMTYIVESQIVIKPVSSPPMNFKNIIVGHELTRNEFNFVLEKIEHLYDEAEEYIDRWRLLQNLWELNLEDPEESLKLLNESDSVLTWFKVVQDVLENRRIFDQAEPEKKFAQLFIVDFGKVQNRVTLKFDAFQKQLLNKFSKKLESESTLFNHQLVSGRETLEVPLSFHLNSKKLISNIDNHFGYKQRLEDWNQKLVSFRQIQNYLFRHRFKFPPDWMYTEQLENNLSMVASLIERKDKLIEEHLEIISSKVKAEATKVNDSIKSLSQEWATKKPISGNLNPSLAIVDLDNFQTLFTKLETQSKSLLNVSTSLNISIGSIDDVSLVTEEIKDLKSVWSSVNVLWEDLERLKNWKWSEFQPRQLYRTLDDLLNASRSLPVNIRQYAAVDEIQNSLKNYVKTHSKISELKGDCMKPRHWKVLLGQLGSKKRSMEDLTVGDVWNLNIALNIQTVNAILEQANNERTIEEKLNSINSGWSSVTFELSNYENKCRLVKNWDNLFDQCNNDISALSSMKNSPYFGSFEREISELEKKLNILFVILDTWIEVQRQWVYLDGVFGNHNNDIKSLLPIETTRFTNITYEFFNILKRIYKFNLVIDIILVGDIQPTMNKFLDSLTKVRKSLTDYLEKQRELFPRFYFVGNEDLLEIIGGSHDVNRVNRHFKKMFGGIQGVRYINESSSIVGVYSEEGEELKLNNPISLIKFTRLNEWLKELELETRLSISQLVKSNISVCKELFVAKLDTENVMNFLRTIPTQVATLSIQIYFTNQTEESLKTGQIPQQLSSLHLFINMLTKLIDSNISNLERKKIQYLAIETIHQRDILERLMGSNSEMEKSSIWNLSQRFYYDVSNNDLLTSLTVKLATSSITYGFEYLGIPEKLAYTPLINDCFTAMSQAISMKQGGSPFGPAGTGKTESVKALGHNLGKMVLVFCCDESFDFQSMGRIFLGLCKVGIWGCFDEFNRLDDKNLSAVSHSIENIEHGLRNPEASISVSGRDIKVNPDTGIFVTMNPGYVGRNELPENLKKLFRSFAMTRPDSEKIVEVILTSQAFEHSRELAKIIVPFFSKLDESVSKQAHYDFGLRALKSMLLRCGVTKRRVEKESELDTKTWEYRLVLQSVCETILPKLVRSDELLFEQLIEEFFLNVSYEVNDNAKLIFEIEKFCESNGLLYDERWVAKALQLYDIQKSHHGIMLVGEAGSGKSSIMNSLVQSLSVVEEKEHVTFHIDAKVLSKDQIYGKLDLVTRDWVDGLFTSILRKIRENLRGELSKRIWIVFDGDIDPRWAENLNSVLDDNKILTLPNGERLGLPPNVRIVFEVDSLRYTTPATVSRTGMVWFDKSLISVQANFRKLIHQLRSFKVDVSEDFGPINGFNSLKNLFVDRISEILNPELLLTISKISQKIGHIMEFSFQRAVKSFEISLRSHLRRLLDFATKYELPDEIDIKKYASKAILLSFLWTFAGDASQSDKEKFSSEVSQLNAFTHLEPITGNYIDFDISLPDCEWISWNSKVEAIELEPHEVASPNLVVPTIDTVRHEYLVYSILNEHRPLLLCGPPGSGKTMTLFEALRKSPRLDVLSLNFSKETSPLSLMKSLEQFCEYKKTNRGISLSPKVNDKWVVVFCDEINLPKVDKYGTQRVISLIRMMIEHKGFWRIKDQQWVSLENIQFVGACNSPNDPGRNKLSERFLRHASLIMVDYPGIASMNQIYQTFNLALLKCAPDLRGFAKAITDANIEIYQRSRERFTTDIQSHYIYSPRELTRWSRGLLEALKSKEYTNFNAFLRLWYHEGLRLFYDRLVTDEEKGWTLQLFHDVSLKYFPNIDLESCFEGPVLFTNWLTLNYESANKNELKSFLVERLRVFSEEETEVDLVLHEDMLDHALRIDRVLRQPQGHMLLVGPSTSGRSTLSKFVAWINGLKIEQLHVKRNYTVEDFDDTLRKLLLRCASGERVCFIIDESSILETSFVERMNTLLANAEVPGLFEGDDHTALMNLCLEISHANGLFLDTDEELYGWFTEQISQNLHVIFSISDTKSGNNNAVVSSPALFNRCVLSWMGDWSDRSLYEIATARIDPIPLDVSTYSIPATFEPCINRVAGNFRDVIVDVMIFIHHQLPNYEATLFYERAPSNFLNFVEAFSTLFHRKQSDMEESQRHISVGLDKLRETMVQVNKLKTELAKKKDVLSYKDKEAREMLNKMITDQNEAERRQEFSVATQADLEKQEIEIEKRRKVVLDDLAEVEPTILEAQRGVQNIKKQHLTEIRSMMNPPAAVKMTMESVCILLGYDVVTWRDVQSVIRREDFISNIVRFETETKLTPEIREYMEQVYLSREDYTFEVVHRASKACGPLVVWVKAQLNYSKILQRIDPLREEMRNIELETKKTRAKLIAIDQMISELNASIESYKTSYSEVIRDAENIKTEMRTVETKVQRSLALIENLKVERERWKQSVSKFGYDRERLVGNSLLVSAFVVYAGIYDQKGRLILMKLWKEKLLKSGVVFDENLSIANYLTDSKEILRWVECGLTNDELNVDNLSLLQYAKTPIVIDPASSIVDILEKADVTRSVTITSFLNDGLVNQLENALRFGGTIVIQDCEYYDPLLDPILRREVKRNGGRMIITLGDQMIDFSPNFKLILCTKDPQIVLPSSVSSRTSIVNFTITSGSLENRTLDIALKVLKPDVEKKRADLITLSGEYRVRLESLEKELLDSLNQSAGEILENDYVLETLERLKSEAIGINEKLDQSADVISSVEETRNTYQEIAKHSSAIYAAIEMLGSVNPFYSFSLSTFISQLTKHLVDYGQDEVPSFIAKLYQESFAGISPSLQFRDKIIFGLLLGIAYYSEDIGNIFKECLLQILKSVSSDSKDAAIGRVFEICLVKMEGNDIDVAKLLEMNQDSATLKLLSKTILTLSDPNQRQKIVETFSDITPFLYSGAAPYSSSYDLDYWCSEGKFNSIIMTCPDGFDASYKVEKLALESNKKLAIVSMGSKEGIEIANSEIERAIQNDSWVIIQNIQMSPQWVTHLEMKLNIMTFGQEVRIFLTCTNKSKLPAGLIARSKVLNFETELGLARIVLDTFKSIPSKIMESGPIEIRRVFVLLIWYHSVITERSRYVPVSFKKTYDINDSDFASGCYVIRHVFEPFMSRTNIDPKLVPWEILRHLIGTITYSSKVSDEEDKKYFKSLAEYLFTEKSFDATFNLIENDLTRESREVLNMPEGNSISEYKEWIMSLPDQTPLSWIGLQENANTLVDEKLGQEVASRVVNLCENS</sequence>
<evidence type="ECO:0000256" key="10">
    <source>
        <dbReference type="ARBA" id="ARBA00023017"/>
    </source>
</evidence>
<evidence type="ECO:0000256" key="14">
    <source>
        <dbReference type="ARBA" id="ARBA00033439"/>
    </source>
</evidence>
<evidence type="ECO:0000256" key="8">
    <source>
        <dbReference type="ARBA" id="ARBA00022741"/>
    </source>
</evidence>
<dbReference type="InterPro" id="IPR024743">
    <property type="entry name" value="Dynein_HC_stalk"/>
</dbReference>
<dbReference type="RefSeq" id="XP_049260755.1">
    <property type="nucleotide sequence ID" value="XM_049410062.1"/>
</dbReference>